<sequence length="205" mass="23769">KTKKIINTDKGNNNKMPDKNESAAQNDLYERDIALTCNGCRTYNLDCWYDDWISNCLWLEADQINKDDNIFNIKVYKMLKMESFKDAMLELVRITKYAKTLAPNEKILRETSALLSLKKKKQKKVMSFAMGGNAKEKDSNFFLIFFAAKCTGTCEIDQNYAKLRKTCGHAKNVQTCENLQLYRLFFIFSKLNFKKILIVGFLSNT</sequence>
<protein>
    <submittedName>
        <fullName evidence="2">Uncharacterized protein</fullName>
    </submittedName>
</protein>
<dbReference type="Proteomes" id="UP000023152">
    <property type="component" value="Unassembled WGS sequence"/>
</dbReference>
<feature type="region of interest" description="Disordered" evidence="1">
    <location>
        <begin position="1"/>
        <end position="22"/>
    </location>
</feature>
<name>X6LLL6_RETFI</name>
<comment type="caution">
    <text evidence="2">The sequence shown here is derived from an EMBL/GenBank/DDBJ whole genome shotgun (WGS) entry which is preliminary data.</text>
</comment>
<evidence type="ECO:0000313" key="3">
    <source>
        <dbReference type="Proteomes" id="UP000023152"/>
    </source>
</evidence>
<reference evidence="2 3" key="1">
    <citation type="journal article" date="2013" name="Curr. Biol.">
        <title>The Genome of the Foraminiferan Reticulomyxa filosa.</title>
        <authorList>
            <person name="Glockner G."/>
            <person name="Hulsmann N."/>
            <person name="Schleicher M."/>
            <person name="Noegel A.A."/>
            <person name="Eichinger L."/>
            <person name="Gallinger C."/>
            <person name="Pawlowski J."/>
            <person name="Sierra R."/>
            <person name="Euteneuer U."/>
            <person name="Pillet L."/>
            <person name="Moustafa A."/>
            <person name="Platzer M."/>
            <person name="Groth M."/>
            <person name="Szafranski K."/>
            <person name="Schliwa M."/>
        </authorList>
    </citation>
    <scope>NUCLEOTIDE SEQUENCE [LARGE SCALE GENOMIC DNA]</scope>
</reference>
<dbReference type="AlphaFoldDB" id="X6LLL6"/>
<evidence type="ECO:0000256" key="1">
    <source>
        <dbReference type="SAM" id="MobiDB-lite"/>
    </source>
</evidence>
<feature type="non-terminal residue" evidence="2">
    <location>
        <position position="1"/>
    </location>
</feature>
<keyword evidence="3" id="KW-1185">Reference proteome</keyword>
<organism evidence="2 3">
    <name type="scientific">Reticulomyxa filosa</name>
    <dbReference type="NCBI Taxonomy" id="46433"/>
    <lineage>
        <taxon>Eukaryota</taxon>
        <taxon>Sar</taxon>
        <taxon>Rhizaria</taxon>
        <taxon>Retaria</taxon>
        <taxon>Foraminifera</taxon>
        <taxon>Monothalamids</taxon>
        <taxon>Reticulomyxidae</taxon>
        <taxon>Reticulomyxa</taxon>
    </lineage>
</organism>
<gene>
    <name evidence="2" type="ORF">RFI_34927</name>
</gene>
<dbReference type="EMBL" id="ASPP01035629">
    <property type="protein sequence ID" value="ETO02504.1"/>
    <property type="molecule type" value="Genomic_DNA"/>
</dbReference>
<accession>X6LLL6</accession>
<evidence type="ECO:0000313" key="2">
    <source>
        <dbReference type="EMBL" id="ETO02504.1"/>
    </source>
</evidence>
<proteinExistence type="predicted"/>